<protein>
    <submittedName>
        <fullName evidence="7">Thiol:disulfide interchange protein</fullName>
    </submittedName>
</protein>
<evidence type="ECO:0000256" key="3">
    <source>
        <dbReference type="ARBA" id="ARBA00023157"/>
    </source>
</evidence>
<dbReference type="Pfam" id="PF13905">
    <property type="entry name" value="Thioredoxin_8"/>
    <property type="match status" value="1"/>
</dbReference>
<dbReference type="PANTHER" id="PTHR42852:SF6">
    <property type="entry name" value="THIOL:DISULFIDE INTERCHANGE PROTEIN DSBE"/>
    <property type="match status" value="1"/>
</dbReference>
<dbReference type="GO" id="GO:0017004">
    <property type="term" value="P:cytochrome complex assembly"/>
    <property type="evidence" value="ECO:0007669"/>
    <property type="project" value="UniProtKB-KW"/>
</dbReference>
<dbReference type="GO" id="GO:0030313">
    <property type="term" value="C:cell envelope"/>
    <property type="evidence" value="ECO:0007669"/>
    <property type="project" value="UniProtKB-SubCell"/>
</dbReference>
<keyword evidence="3" id="KW-1015">Disulfide bond</keyword>
<dbReference type="Proteomes" id="UP000196036">
    <property type="component" value="Unassembled WGS sequence"/>
</dbReference>
<evidence type="ECO:0000256" key="1">
    <source>
        <dbReference type="ARBA" id="ARBA00004196"/>
    </source>
</evidence>
<dbReference type="CDD" id="cd02966">
    <property type="entry name" value="TlpA_like_family"/>
    <property type="match status" value="1"/>
</dbReference>
<reference evidence="8" key="1">
    <citation type="submission" date="2017-04" db="EMBL/GenBank/DDBJ databases">
        <title>Function of individual gut microbiota members based on whole genome sequencing of pure cultures obtained from chicken caecum.</title>
        <authorList>
            <person name="Medvecky M."/>
            <person name="Cejkova D."/>
            <person name="Polansky O."/>
            <person name="Karasova D."/>
            <person name="Kubasova T."/>
            <person name="Cizek A."/>
            <person name="Rychlik I."/>
        </authorList>
    </citation>
    <scope>NUCLEOTIDE SEQUENCE [LARGE SCALE GENOMIC DNA]</scope>
    <source>
        <strain evidence="8">An109</strain>
    </source>
</reference>
<dbReference type="InterPro" id="IPR050553">
    <property type="entry name" value="Thioredoxin_ResA/DsbE_sf"/>
</dbReference>
<evidence type="ECO:0000256" key="2">
    <source>
        <dbReference type="ARBA" id="ARBA00022748"/>
    </source>
</evidence>
<keyword evidence="5" id="KW-0732">Signal</keyword>
<dbReference type="PROSITE" id="PS00194">
    <property type="entry name" value="THIOREDOXIN_1"/>
    <property type="match status" value="1"/>
</dbReference>
<evidence type="ECO:0000313" key="7">
    <source>
        <dbReference type="EMBL" id="OUQ73053.1"/>
    </source>
</evidence>
<comment type="subcellular location">
    <subcellularLocation>
        <location evidence="1">Cell envelope</location>
    </subcellularLocation>
</comment>
<proteinExistence type="predicted"/>
<evidence type="ECO:0000256" key="5">
    <source>
        <dbReference type="SAM" id="SignalP"/>
    </source>
</evidence>
<dbReference type="EMBL" id="NFLW01000005">
    <property type="protein sequence ID" value="OUQ73053.1"/>
    <property type="molecule type" value="Genomic_DNA"/>
</dbReference>
<name>A0A1Y4VUL3_9BACE</name>
<dbReference type="RefSeq" id="WP_087317653.1">
    <property type="nucleotide sequence ID" value="NZ_JABFIB010000012.1"/>
</dbReference>
<evidence type="ECO:0000256" key="4">
    <source>
        <dbReference type="ARBA" id="ARBA00023284"/>
    </source>
</evidence>
<accession>A0A1Y4VUL3</accession>
<comment type="caution">
    <text evidence="7">The sequence shown here is derived from an EMBL/GenBank/DDBJ whole genome shotgun (WGS) entry which is preliminary data.</text>
</comment>
<organism evidence="7 8">
    <name type="scientific">Bacteroides xylanisolvens</name>
    <dbReference type="NCBI Taxonomy" id="371601"/>
    <lineage>
        <taxon>Bacteria</taxon>
        <taxon>Pseudomonadati</taxon>
        <taxon>Bacteroidota</taxon>
        <taxon>Bacteroidia</taxon>
        <taxon>Bacteroidales</taxon>
        <taxon>Bacteroidaceae</taxon>
        <taxon>Bacteroides</taxon>
    </lineage>
</organism>
<keyword evidence="4" id="KW-0676">Redox-active center</keyword>
<evidence type="ECO:0000259" key="6">
    <source>
        <dbReference type="PROSITE" id="PS51352"/>
    </source>
</evidence>
<feature type="domain" description="Thioredoxin" evidence="6">
    <location>
        <begin position="667"/>
        <end position="815"/>
    </location>
</feature>
<dbReference type="InterPro" id="IPR012336">
    <property type="entry name" value="Thioredoxin-like_fold"/>
</dbReference>
<sequence>MKTTLFCIFLLLSGIISAQTIDNPPFKARSGSISNITRIERTPENTRVYIHAIFRPHWWIMEDGDTYLEDAATGKKYMFKSAEGIELKKEVYMPASGTMDYVLVFEPLPSETQTIHFLNPTDPEGNIYDISLVPQKKKKSSPLAIIKGNWFKTDGSGSWEYGVYDSISILNNRIYTNENIRKKGKRIEMALKDKQSHEEIALSFTPQKDGTCKIQQKGTEEIVYSKERTPVTLVNAEDDFQQFFRQDSAYLQGYIDGYDPRLGFDTGLIYLSNELTREDYPTVIQIAPNGSFSCRFIINHPVESSVVLGNNWIPFYIEPGQTLTMYIDWEAVMARSRARDHYFPIRNTAYMGPSAPLSYLLKDLDKLITYRYEDLSKSQKTLPPDQYQEHMKPIIAQWKHIADSVRQIYQPSLKAVHLIKNKVDLQVGSTFLGFLMGRDYYAKQDSTNQALKVKENDSYYSFLKDMPLNDAVVLASKNASIFINRFEYMDIFRKAYPYQTFSTSDSIDYTYPKKSLLTFLKEKGVKLNKEQEAIRLKQEKLAGTTVKIIIKQLIDEKGKTASLYEKEQKLVQEYATLCLKESGKKGESQQDKDRLRINIDRKYDLKKDSIIAQLYHIPNPLLWQIAKVRSFDYDLGNIKDSQIAHEYVDSIKQTFSEPFLVTEAERILEKKHPKDMTKSYQLPEGKATEIFRNIIKNHSGKVLFVDFWATTCAPCRGEIEATADLRKKYKDHPEFQFIYITGQKDSPEKAYKKYVEKNLKGEACYYVSETEFNYLRQLFQFNAIPHYELVEKDGSISKEGLSSHSIRKYLDNHFEVKGE</sequence>
<dbReference type="InterPro" id="IPR013766">
    <property type="entry name" value="Thioredoxin_domain"/>
</dbReference>
<dbReference type="InterPro" id="IPR036249">
    <property type="entry name" value="Thioredoxin-like_sf"/>
</dbReference>
<feature type="chain" id="PRO_5012260705" evidence="5">
    <location>
        <begin position="19"/>
        <end position="819"/>
    </location>
</feature>
<dbReference type="AlphaFoldDB" id="A0A1Y4VUL3"/>
<dbReference type="SUPFAM" id="SSF52833">
    <property type="entry name" value="Thioredoxin-like"/>
    <property type="match status" value="1"/>
</dbReference>
<evidence type="ECO:0000313" key="8">
    <source>
        <dbReference type="Proteomes" id="UP000196036"/>
    </source>
</evidence>
<dbReference type="InterPro" id="IPR017937">
    <property type="entry name" value="Thioredoxin_CS"/>
</dbReference>
<dbReference type="PANTHER" id="PTHR42852">
    <property type="entry name" value="THIOL:DISULFIDE INTERCHANGE PROTEIN DSBE"/>
    <property type="match status" value="1"/>
</dbReference>
<dbReference type="PROSITE" id="PS51352">
    <property type="entry name" value="THIOREDOXIN_2"/>
    <property type="match status" value="1"/>
</dbReference>
<feature type="signal peptide" evidence="5">
    <location>
        <begin position="1"/>
        <end position="18"/>
    </location>
</feature>
<keyword evidence="2" id="KW-0201">Cytochrome c-type biogenesis</keyword>
<gene>
    <name evidence="7" type="ORF">B5E52_04225</name>
</gene>
<dbReference type="Gene3D" id="3.40.30.10">
    <property type="entry name" value="Glutaredoxin"/>
    <property type="match status" value="1"/>
</dbReference>